<dbReference type="RefSeq" id="WP_027265454.1">
    <property type="nucleotide sequence ID" value="NZ_CP016397.1"/>
</dbReference>
<gene>
    <name evidence="2" type="ORF">clem_08675</name>
</gene>
<dbReference type="AlphaFoldDB" id="A0A222P386"/>
<reference evidence="3" key="1">
    <citation type="submission" date="2016-07" db="EMBL/GenBank/DDBJ databases">
        <authorList>
            <person name="Florea S."/>
            <person name="Webb J.S."/>
            <person name="Jaromczyk J."/>
            <person name="Schardl C.L."/>
        </authorList>
    </citation>
    <scope>NUCLEOTIDE SEQUENCE [LARGE SCALE GENOMIC DNA]</scope>
    <source>
        <strain evidence="3">CDC-D5610</strain>
    </source>
</reference>
<feature type="compositionally biased region" description="Basic and acidic residues" evidence="1">
    <location>
        <begin position="331"/>
        <end position="341"/>
    </location>
</feature>
<sequence>MFDFENQDSVLNYDSKQFKRSPDDTVIITDKDPTMFMLTYCTAAIIFNATTQQSILFHYTPAWGPQTHSENKLKIDEFLKIPGQKEAVIITQHPSQSTSQLREMLQKYGIPSKEHIPRFCAQTLIIKYDPMTLEVKTEQGNKVTDCSFKSNTMVQSKRKRENPVLSEDFLKDKAIFDKIKAGKLSDLIKSFDDVWQLASKFPDYFESFLNYAFNSLTDSKIDLLLCLKTIKHFPNLSEIVLSRIEQGKIISYEKNLKTLEKIIEFIKSYPTSANIFKSIIFDIVQSNEGLKGETVQSCINIFPDLNKDPNIQTSGNLYRFHSPNDSQKNQHSSDSEHQPQP</sequence>
<name>A0A222P386_9GAMM</name>
<dbReference type="KEGG" id="lcd:clem_08675"/>
<dbReference type="Proteomes" id="UP000201728">
    <property type="component" value="Chromosome"/>
</dbReference>
<dbReference type="EMBL" id="CP016397">
    <property type="protein sequence ID" value="ASQ46287.1"/>
    <property type="molecule type" value="Genomic_DNA"/>
</dbReference>
<organism evidence="2 3">
    <name type="scientific">Legionella clemsonensis</name>
    <dbReference type="NCBI Taxonomy" id="1867846"/>
    <lineage>
        <taxon>Bacteria</taxon>
        <taxon>Pseudomonadati</taxon>
        <taxon>Pseudomonadota</taxon>
        <taxon>Gammaproteobacteria</taxon>
        <taxon>Legionellales</taxon>
        <taxon>Legionellaceae</taxon>
        <taxon>Legionella</taxon>
    </lineage>
</organism>
<feature type="region of interest" description="Disordered" evidence="1">
    <location>
        <begin position="313"/>
        <end position="341"/>
    </location>
</feature>
<proteinExistence type="predicted"/>
<evidence type="ECO:0000256" key="1">
    <source>
        <dbReference type="SAM" id="MobiDB-lite"/>
    </source>
</evidence>
<protein>
    <submittedName>
        <fullName evidence="2">Uncharacterized protein</fullName>
    </submittedName>
</protein>
<evidence type="ECO:0000313" key="2">
    <source>
        <dbReference type="EMBL" id="ASQ46287.1"/>
    </source>
</evidence>
<evidence type="ECO:0000313" key="3">
    <source>
        <dbReference type="Proteomes" id="UP000201728"/>
    </source>
</evidence>
<keyword evidence="3" id="KW-1185">Reference proteome</keyword>
<accession>A0A222P386</accession>